<evidence type="ECO:0000256" key="7">
    <source>
        <dbReference type="ARBA" id="ARBA00023242"/>
    </source>
</evidence>
<dbReference type="SUPFAM" id="SSF57701">
    <property type="entry name" value="Zn2/Cys6 DNA-binding domain"/>
    <property type="match status" value="1"/>
</dbReference>
<comment type="subcellular location">
    <subcellularLocation>
        <location evidence="1">Nucleus</location>
    </subcellularLocation>
</comment>
<keyword evidence="5" id="KW-0238">DNA-binding</keyword>
<dbReference type="CDD" id="cd00067">
    <property type="entry name" value="GAL4"/>
    <property type="match status" value="1"/>
</dbReference>
<dbReference type="Pfam" id="PF00172">
    <property type="entry name" value="Zn_clus"/>
    <property type="match status" value="1"/>
</dbReference>
<feature type="compositionally biased region" description="Basic residues" evidence="8">
    <location>
        <begin position="93"/>
        <end position="103"/>
    </location>
</feature>
<evidence type="ECO:0000256" key="3">
    <source>
        <dbReference type="ARBA" id="ARBA00022833"/>
    </source>
</evidence>
<keyword evidence="3" id="KW-0862">Zinc</keyword>
<keyword evidence="4" id="KW-0805">Transcription regulation</keyword>
<dbReference type="GO" id="GO:0008270">
    <property type="term" value="F:zinc ion binding"/>
    <property type="evidence" value="ECO:0007669"/>
    <property type="project" value="InterPro"/>
</dbReference>
<dbReference type="OMA" id="SEYDMAM"/>
<feature type="compositionally biased region" description="Low complexity" evidence="8">
    <location>
        <begin position="112"/>
        <end position="131"/>
    </location>
</feature>
<dbReference type="PANTHER" id="PTHR31313">
    <property type="entry name" value="TY1 ENHANCER ACTIVATOR"/>
    <property type="match status" value="1"/>
</dbReference>
<dbReference type="EMBL" id="LUGG01000001">
    <property type="protein sequence ID" value="OBZ79537.1"/>
    <property type="molecule type" value="Genomic_DNA"/>
</dbReference>
<keyword evidence="11" id="KW-1185">Reference proteome</keyword>
<dbReference type="STRING" id="5627.A0A1C7MS40"/>
<evidence type="ECO:0000256" key="4">
    <source>
        <dbReference type="ARBA" id="ARBA00023015"/>
    </source>
</evidence>
<dbReference type="OrthoDB" id="2399539at2759"/>
<gene>
    <name evidence="10" type="ORF">A0H81_00058</name>
</gene>
<dbReference type="GO" id="GO:0005634">
    <property type="term" value="C:nucleus"/>
    <property type="evidence" value="ECO:0007669"/>
    <property type="project" value="UniProtKB-SubCell"/>
</dbReference>
<feature type="compositionally biased region" description="Low complexity" evidence="8">
    <location>
        <begin position="317"/>
        <end position="329"/>
    </location>
</feature>
<keyword evidence="2" id="KW-0479">Metal-binding</keyword>
<keyword evidence="7" id="KW-0539">Nucleus</keyword>
<feature type="compositionally biased region" description="Polar residues" evidence="8">
    <location>
        <begin position="1"/>
        <end position="33"/>
    </location>
</feature>
<dbReference type="InterPro" id="IPR051615">
    <property type="entry name" value="Transcr_Regulatory_Elem"/>
</dbReference>
<feature type="region of interest" description="Disordered" evidence="8">
    <location>
        <begin position="293"/>
        <end position="329"/>
    </location>
</feature>
<evidence type="ECO:0000256" key="2">
    <source>
        <dbReference type="ARBA" id="ARBA00022723"/>
    </source>
</evidence>
<evidence type="ECO:0000256" key="1">
    <source>
        <dbReference type="ARBA" id="ARBA00004123"/>
    </source>
</evidence>
<evidence type="ECO:0000313" key="10">
    <source>
        <dbReference type="EMBL" id="OBZ79537.1"/>
    </source>
</evidence>
<dbReference type="AlphaFoldDB" id="A0A1C7MS40"/>
<evidence type="ECO:0000256" key="8">
    <source>
        <dbReference type="SAM" id="MobiDB-lite"/>
    </source>
</evidence>
<keyword evidence="6" id="KW-0804">Transcription</keyword>
<dbReference type="Gene3D" id="4.10.240.10">
    <property type="entry name" value="Zn(2)-C6 fungal-type DNA-binding domain"/>
    <property type="match status" value="1"/>
</dbReference>
<name>A0A1C7MS40_GRIFR</name>
<dbReference type="PROSITE" id="PS00463">
    <property type="entry name" value="ZN2_CY6_FUNGAL_1"/>
    <property type="match status" value="1"/>
</dbReference>
<evidence type="ECO:0000313" key="11">
    <source>
        <dbReference type="Proteomes" id="UP000092993"/>
    </source>
</evidence>
<dbReference type="GO" id="GO:0000981">
    <property type="term" value="F:DNA-binding transcription factor activity, RNA polymerase II-specific"/>
    <property type="evidence" value="ECO:0007669"/>
    <property type="project" value="InterPro"/>
</dbReference>
<proteinExistence type="predicted"/>
<sequence>MFVAGSSAQPNQTPRALHPAQQSATQPSWSLSGSLDPVTGVFQRTPEHPRMRTAQACEKCRIRKAKCSGDHPSCQRCTARGLQCEYAPERKMRGPNKTKRKSISVHDRQGASPSGRRMSLASSSSSSDEVGSGLEFVDIPLAVAATAAIPVSPHDPTPSPLSAHMSPPDSFHRDVPGPLDFSINHAHVLAMPPMSHDDAAQQQRARLPSIELGDAAIYPQAFHQFVGSDPTFVSDIMQDDSSTQGSRRSSLPAYLLESYSRIALAAHPMDHGALVDPSTFAAHSIADAMDTIRSTSQESSHEMSPRDALSLYSHPRSSSSASATSPITPISLPEVGYENPGELAYPLQYPDEFGDELGVEAPQHSESPPVELQIPEPYRPKSPFAWVHTDVDTEAPTAADNEKSMEELESMSSQP</sequence>
<comment type="caution">
    <text evidence="10">The sequence shown here is derived from an EMBL/GenBank/DDBJ whole genome shotgun (WGS) entry which is preliminary data.</text>
</comment>
<dbReference type="GO" id="GO:0003677">
    <property type="term" value="F:DNA binding"/>
    <property type="evidence" value="ECO:0007669"/>
    <property type="project" value="UniProtKB-KW"/>
</dbReference>
<feature type="region of interest" description="Disordered" evidence="8">
    <location>
        <begin position="90"/>
        <end position="131"/>
    </location>
</feature>
<feature type="region of interest" description="Disordered" evidence="8">
    <location>
        <begin position="1"/>
        <end position="53"/>
    </location>
</feature>
<dbReference type="InterPro" id="IPR001138">
    <property type="entry name" value="Zn2Cys6_DnaBD"/>
</dbReference>
<evidence type="ECO:0000256" key="5">
    <source>
        <dbReference type="ARBA" id="ARBA00023125"/>
    </source>
</evidence>
<evidence type="ECO:0000256" key="6">
    <source>
        <dbReference type="ARBA" id="ARBA00023163"/>
    </source>
</evidence>
<dbReference type="SMART" id="SM00066">
    <property type="entry name" value="GAL4"/>
    <property type="match status" value="1"/>
</dbReference>
<dbReference type="Proteomes" id="UP000092993">
    <property type="component" value="Unassembled WGS sequence"/>
</dbReference>
<dbReference type="PROSITE" id="PS50048">
    <property type="entry name" value="ZN2_CY6_FUNGAL_2"/>
    <property type="match status" value="1"/>
</dbReference>
<reference evidence="10 11" key="1">
    <citation type="submission" date="2016-03" db="EMBL/GenBank/DDBJ databases">
        <title>Whole genome sequencing of Grifola frondosa 9006-11.</title>
        <authorList>
            <person name="Min B."/>
            <person name="Park H."/>
            <person name="Kim J.-G."/>
            <person name="Cho H."/>
            <person name="Oh Y.-L."/>
            <person name="Kong W.-S."/>
            <person name="Choi I.-G."/>
        </authorList>
    </citation>
    <scope>NUCLEOTIDE SEQUENCE [LARGE SCALE GENOMIC DNA]</scope>
    <source>
        <strain evidence="10 11">9006-11</strain>
    </source>
</reference>
<dbReference type="PANTHER" id="PTHR31313:SF81">
    <property type="entry name" value="TY1 ENHANCER ACTIVATOR"/>
    <property type="match status" value="1"/>
</dbReference>
<dbReference type="InterPro" id="IPR036864">
    <property type="entry name" value="Zn2-C6_fun-type_DNA-bd_sf"/>
</dbReference>
<feature type="region of interest" description="Disordered" evidence="8">
    <location>
        <begin position="353"/>
        <end position="415"/>
    </location>
</feature>
<feature type="domain" description="Zn(2)-C6 fungal-type" evidence="9">
    <location>
        <begin position="56"/>
        <end position="86"/>
    </location>
</feature>
<feature type="region of interest" description="Disordered" evidence="8">
    <location>
        <begin position="150"/>
        <end position="174"/>
    </location>
</feature>
<protein>
    <recommendedName>
        <fullName evidence="9">Zn(2)-C6 fungal-type domain-containing protein</fullName>
    </recommendedName>
</protein>
<organism evidence="10 11">
    <name type="scientific">Grifola frondosa</name>
    <name type="common">Maitake</name>
    <name type="synonym">Polyporus frondosus</name>
    <dbReference type="NCBI Taxonomy" id="5627"/>
    <lineage>
        <taxon>Eukaryota</taxon>
        <taxon>Fungi</taxon>
        <taxon>Dikarya</taxon>
        <taxon>Basidiomycota</taxon>
        <taxon>Agaricomycotina</taxon>
        <taxon>Agaricomycetes</taxon>
        <taxon>Polyporales</taxon>
        <taxon>Grifolaceae</taxon>
        <taxon>Grifola</taxon>
    </lineage>
</organism>
<accession>A0A1C7MS40</accession>
<evidence type="ECO:0000259" key="9">
    <source>
        <dbReference type="PROSITE" id="PS50048"/>
    </source>
</evidence>